<dbReference type="EMBL" id="ML996567">
    <property type="protein sequence ID" value="KAF2761161.1"/>
    <property type="molecule type" value="Genomic_DNA"/>
</dbReference>
<dbReference type="OrthoDB" id="5043642at2759"/>
<dbReference type="Proteomes" id="UP000799437">
    <property type="component" value="Unassembled WGS sequence"/>
</dbReference>
<dbReference type="AlphaFoldDB" id="A0A6A6WIV0"/>
<protein>
    <submittedName>
        <fullName evidence="2">Uncharacterized protein</fullName>
    </submittedName>
</protein>
<proteinExistence type="predicted"/>
<dbReference type="InterPro" id="IPR021848">
    <property type="entry name" value="HODM_asu-like"/>
</dbReference>
<evidence type="ECO:0000256" key="1">
    <source>
        <dbReference type="SAM" id="SignalP"/>
    </source>
</evidence>
<feature type="signal peptide" evidence="1">
    <location>
        <begin position="1"/>
        <end position="20"/>
    </location>
</feature>
<dbReference type="Pfam" id="PF11927">
    <property type="entry name" value="HODM_asu-like"/>
    <property type="match status" value="1"/>
</dbReference>
<keyword evidence="3" id="KW-1185">Reference proteome</keyword>
<feature type="chain" id="PRO_5025666692" evidence="1">
    <location>
        <begin position="21"/>
        <end position="404"/>
    </location>
</feature>
<reference evidence="2" key="1">
    <citation type="journal article" date="2020" name="Stud. Mycol.">
        <title>101 Dothideomycetes genomes: a test case for predicting lifestyles and emergence of pathogens.</title>
        <authorList>
            <person name="Haridas S."/>
            <person name="Albert R."/>
            <person name="Binder M."/>
            <person name="Bloem J."/>
            <person name="Labutti K."/>
            <person name="Salamov A."/>
            <person name="Andreopoulos B."/>
            <person name="Baker S."/>
            <person name="Barry K."/>
            <person name="Bills G."/>
            <person name="Bluhm B."/>
            <person name="Cannon C."/>
            <person name="Castanera R."/>
            <person name="Culley D."/>
            <person name="Daum C."/>
            <person name="Ezra D."/>
            <person name="Gonzalez J."/>
            <person name="Henrissat B."/>
            <person name="Kuo A."/>
            <person name="Liang C."/>
            <person name="Lipzen A."/>
            <person name="Lutzoni F."/>
            <person name="Magnuson J."/>
            <person name="Mondo S."/>
            <person name="Nolan M."/>
            <person name="Ohm R."/>
            <person name="Pangilinan J."/>
            <person name="Park H.-J."/>
            <person name="Ramirez L."/>
            <person name="Alfaro M."/>
            <person name="Sun H."/>
            <person name="Tritt A."/>
            <person name="Yoshinaga Y."/>
            <person name="Zwiers L.-H."/>
            <person name="Turgeon B."/>
            <person name="Goodwin S."/>
            <person name="Spatafora J."/>
            <person name="Crous P."/>
            <person name="Grigoriev I."/>
        </authorList>
    </citation>
    <scope>NUCLEOTIDE SEQUENCE</scope>
    <source>
        <strain evidence="2">CBS 121739</strain>
    </source>
</reference>
<name>A0A6A6WIV0_9PEZI</name>
<organism evidence="2 3">
    <name type="scientific">Pseudovirgaria hyperparasitica</name>
    <dbReference type="NCBI Taxonomy" id="470096"/>
    <lineage>
        <taxon>Eukaryota</taxon>
        <taxon>Fungi</taxon>
        <taxon>Dikarya</taxon>
        <taxon>Ascomycota</taxon>
        <taxon>Pezizomycotina</taxon>
        <taxon>Dothideomycetes</taxon>
        <taxon>Dothideomycetes incertae sedis</taxon>
        <taxon>Acrospermales</taxon>
        <taxon>Acrospermaceae</taxon>
        <taxon>Pseudovirgaria</taxon>
    </lineage>
</organism>
<dbReference type="RefSeq" id="XP_033603612.1">
    <property type="nucleotide sequence ID" value="XM_033746579.1"/>
</dbReference>
<evidence type="ECO:0000313" key="2">
    <source>
        <dbReference type="EMBL" id="KAF2761161.1"/>
    </source>
</evidence>
<gene>
    <name evidence="2" type="ORF">EJ05DRAFT_497719</name>
</gene>
<sequence length="404" mass="45056">MSYFHYFSLSFIVILAFSLASRKLGEFYFHSNTQHEVPFRASFIPSKPTSNVQSTKNNGDPCIASYQDIEPLSNFDWRTTEPIKLRPFKPKFHLTMAIENTSISDLIPFDNTYLDRIRLRRRLLSTLSTEIIAAHPVAQPAVHEFYTWVFTIYLPSRYPTMFTLAPSPSAPTSLTNLITSESIPLLAPLNPLECLRTIAAHIDDDFLFLLPSPEHSTAKDQYILRAYATLFPSGFNPATKLNRTLREIHEPVPRYASKLAFSMDRFFRCMPVGRVVKRANWTVTTSRDLHVLSGTHASAAEAGGDGAGLDKAREDVDLGETVLRAERQTLHRLPGSGALVFAFKTYVYELGDVVREGRGEELACAIEGLGEGGVVGMRGYKRADVWGEKVCAFLRGGVGGEIKG</sequence>
<dbReference type="GeneID" id="54487633"/>
<keyword evidence="1" id="KW-0732">Signal</keyword>
<evidence type="ECO:0000313" key="3">
    <source>
        <dbReference type="Proteomes" id="UP000799437"/>
    </source>
</evidence>
<accession>A0A6A6WIV0</accession>